<evidence type="ECO:0000256" key="1">
    <source>
        <dbReference type="SAM" id="Phobius"/>
    </source>
</evidence>
<feature type="transmembrane region" description="Helical" evidence="1">
    <location>
        <begin position="27"/>
        <end position="48"/>
    </location>
</feature>
<protein>
    <submittedName>
        <fullName evidence="2">Uncharacterized protein</fullName>
    </submittedName>
</protein>
<dbReference type="HOGENOM" id="CLU_035509_2_0_1"/>
<keyword evidence="1" id="KW-0472">Membrane</keyword>
<reference evidence="2 3" key="1">
    <citation type="submission" date="2014-04" db="EMBL/GenBank/DDBJ databases">
        <authorList>
            <consortium name="DOE Joint Genome Institute"/>
            <person name="Kuo A."/>
            <person name="Tarkka M."/>
            <person name="Buscot F."/>
            <person name="Kohler A."/>
            <person name="Nagy L.G."/>
            <person name="Floudas D."/>
            <person name="Copeland A."/>
            <person name="Barry K.W."/>
            <person name="Cichocki N."/>
            <person name="Veneault-Fourrey C."/>
            <person name="LaButti K."/>
            <person name="Lindquist E.A."/>
            <person name="Lipzen A."/>
            <person name="Lundell T."/>
            <person name="Morin E."/>
            <person name="Murat C."/>
            <person name="Sun H."/>
            <person name="Tunlid A."/>
            <person name="Henrissat B."/>
            <person name="Grigoriev I.V."/>
            <person name="Hibbett D.S."/>
            <person name="Martin F."/>
            <person name="Nordberg H.P."/>
            <person name="Cantor M.N."/>
            <person name="Hua S.X."/>
        </authorList>
    </citation>
    <scope>NUCLEOTIDE SEQUENCE [LARGE SCALE GENOMIC DNA]</scope>
    <source>
        <strain evidence="2 3">F 1598</strain>
    </source>
</reference>
<dbReference type="Proteomes" id="UP000054166">
    <property type="component" value="Unassembled WGS sequence"/>
</dbReference>
<dbReference type="OrthoDB" id="3354157at2759"/>
<gene>
    <name evidence="2" type="ORF">PILCRDRAFT_825045</name>
</gene>
<feature type="transmembrane region" description="Helical" evidence="1">
    <location>
        <begin position="152"/>
        <end position="173"/>
    </location>
</feature>
<keyword evidence="3" id="KW-1185">Reference proteome</keyword>
<keyword evidence="1" id="KW-1133">Transmembrane helix</keyword>
<evidence type="ECO:0000313" key="3">
    <source>
        <dbReference type="Proteomes" id="UP000054166"/>
    </source>
</evidence>
<evidence type="ECO:0000313" key="2">
    <source>
        <dbReference type="EMBL" id="KIM77812.1"/>
    </source>
</evidence>
<dbReference type="AlphaFoldDB" id="A0A0C3BKE4"/>
<dbReference type="InParanoid" id="A0A0C3BKE4"/>
<name>A0A0C3BKE4_PILCF</name>
<keyword evidence="1" id="KW-0812">Transmembrane</keyword>
<proteinExistence type="predicted"/>
<sequence>MPLGFIVNLVAYNLEHWPDKVCRCERYVRYEGVMTAVGVEVVGLMMLIRINALYYNKSRLVVAFMACILLLETVINVYLLVYAIPVEHWNIQNQVHSCSMIYGSPKVLSSGAAWIPLLYDTLVLLLTLYVTVPSIRRSEKGFIVRTILTDGLKYYAVICVVTMVLTIMIAGAPPGLKNITAQLQLLFTVTMMSRITIHLKKQVNAPSAAGHRYDEAAADVTFSRDRSFSDVMARKRSHSSSSSADFGITFVRPPPARLSTIWSERSSDEWCQPYTNIGRH</sequence>
<dbReference type="EMBL" id="KN833021">
    <property type="protein sequence ID" value="KIM77812.1"/>
    <property type="molecule type" value="Genomic_DNA"/>
</dbReference>
<feature type="transmembrane region" description="Helical" evidence="1">
    <location>
        <begin position="60"/>
        <end position="84"/>
    </location>
</feature>
<accession>A0A0C3BKE4</accession>
<feature type="transmembrane region" description="Helical" evidence="1">
    <location>
        <begin position="112"/>
        <end position="132"/>
    </location>
</feature>
<reference evidence="3" key="2">
    <citation type="submission" date="2015-01" db="EMBL/GenBank/DDBJ databases">
        <title>Evolutionary Origins and Diversification of the Mycorrhizal Mutualists.</title>
        <authorList>
            <consortium name="DOE Joint Genome Institute"/>
            <consortium name="Mycorrhizal Genomics Consortium"/>
            <person name="Kohler A."/>
            <person name="Kuo A."/>
            <person name="Nagy L.G."/>
            <person name="Floudas D."/>
            <person name="Copeland A."/>
            <person name="Barry K.W."/>
            <person name="Cichocki N."/>
            <person name="Veneault-Fourrey C."/>
            <person name="LaButti K."/>
            <person name="Lindquist E.A."/>
            <person name="Lipzen A."/>
            <person name="Lundell T."/>
            <person name="Morin E."/>
            <person name="Murat C."/>
            <person name="Riley R."/>
            <person name="Ohm R."/>
            <person name="Sun H."/>
            <person name="Tunlid A."/>
            <person name="Henrissat B."/>
            <person name="Grigoriev I.V."/>
            <person name="Hibbett D.S."/>
            <person name="Martin F."/>
        </authorList>
    </citation>
    <scope>NUCLEOTIDE SEQUENCE [LARGE SCALE GENOMIC DNA]</scope>
    <source>
        <strain evidence="3">F 1598</strain>
    </source>
</reference>
<organism evidence="2 3">
    <name type="scientific">Piloderma croceum (strain F 1598)</name>
    <dbReference type="NCBI Taxonomy" id="765440"/>
    <lineage>
        <taxon>Eukaryota</taxon>
        <taxon>Fungi</taxon>
        <taxon>Dikarya</taxon>
        <taxon>Basidiomycota</taxon>
        <taxon>Agaricomycotina</taxon>
        <taxon>Agaricomycetes</taxon>
        <taxon>Agaricomycetidae</taxon>
        <taxon>Atheliales</taxon>
        <taxon>Atheliaceae</taxon>
        <taxon>Piloderma</taxon>
    </lineage>
</organism>